<feature type="domain" description="ATP-citrate synthase/succinyl-CoA ligase C-terminal" evidence="3">
    <location>
        <begin position="274"/>
        <end position="396"/>
    </location>
</feature>
<dbReference type="Pfam" id="PF00549">
    <property type="entry name" value="Ligase_CoA"/>
    <property type="match status" value="1"/>
</dbReference>
<dbReference type="Proteomes" id="UP000091967">
    <property type="component" value="Unassembled WGS sequence"/>
</dbReference>
<dbReference type="InterPro" id="IPR005809">
    <property type="entry name" value="Succ_CoA_ligase-like_bsu"/>
</dbReference>
<evidence type="ECO:0000259" key="3">
    <source>
        <dbReference type="Pfam" id="PF00549"/>
    </source>
</evidence>
<keyword evidence="5" id="KW-1185">Reference proteome</keyword>
<dbReference type="PANTHER" id="PTHR11815:SF10">
    <property type="entry name" value="SUCCINATE--COA LIGASE [GDP-FORMING] SUBUNIT BETA, MITOCHONDRIAL"/>
    <property type="match status" value="1"/>
</dbReference>
<reference evidence="4 5" key="1">
    <citation type="submission" date="2016-06" db="EMBL/GenBank/DDBJ databases">
        <title>Living apart together: crosstalk between the core and supernumerary genomes in a fungal plant pathogen.</title>
        <authorList>
            <person name="Vanheule A."/>
            <person name="Audenaert K."/>
            <person name="Warris S."/>
            <person name="Van De Geest H."/>
            <person name="Schijlen E."/>
            <person name="Hofte M."/>
            <person name="De Saeger S."/>
            <person name="Haesaert G."/>
            <person name="Waalwijk C."/>
            <person name="Van Der Lee T."/>
        </authorList>
    </citation>
    <scope>NUCLEOTIDE SEQUENCE [LARGE SCALE GENOMIC DNA]</scope>
    <source>
        <strain evidence="4 5">2516</strain>
    </source>
</reference>
<dbReference type="InterPro" id="IPR017866">
    <property type="entry name" value="Succ-CoA_synthase_bsu_CS"/>
</dbReference>
<dbReference type="GO" id="GO:0042709">
    <property type="term" value="C:succinate-CoA ligase complex"/>
    <property type="evidence" value="ECO:0007669"/>
    <property type="project" value="TreeGrafter"/>
</dbReference>
<dbReference type="PIRSF" id="PIRSF001554">
    <property type="entry name" value="SucCS_beta"/>
    <property type="match status" value="1"/>
</dbReference>
<dbReference type="Gene3D" id="3.30.470.20">
    <property type="entry name" value="ATP-grasp fold, B domain"/>
    <property type="match status" value="1"/>
</dbReference>
<dbReference type="GO" id="GO:0004775">
    <property type="term" value="F:succinate-CoA ligase (ADP-forming) activity"/>
    <property type="evidence" value="ECO:0007669"/>
    <property type="project" value="TreeGrafter"/>
</dbReference>
<feature type="region of interest" description="Disordered" evidence="2">
    <location>
        <begin position="433"/>
        <end position="458"/>
    </location>
</feature>
<dbReference type="GO" id="GO:0000166">
    <property type="term" value="F:nucleotide binding"/>
    <property type="evidence" value="ECO:0007669"/>
    <property type="project" value="UniProtKB-KW"/>
</dbReference>
<dbReference type="STRING" id="36050.A0A1B8AF56"/>
<accession>A0A1B8AF56</accession>
<evidence type="ECO:0000256" key="1">
    <source>
        <dbReference type="ARBA" id="ARBA00022741"/>
    </source>
</evidence>
<evidence type="ECO:0000313" key="5">
    <source>
        <dbReference type="Proteomes" id="UP000091967"/>
    </source>
</evidence>
<keyword evidence="1" id="KW-0547">Nucleotide-binding</keyword>
<dbReference type="GO" id="GO:0006104">
    <property type="term" value="P:succinyl-CoA metabolic process"/>
    <property type="evidence" value="ECO:0007669"/>
    <property type="project" value="TreeGrafter"/>
</dbReference>
<dbReference type="Gene3D" id="3.40.50.261">
    <property type="entry name" value="Succinyl-CoA synthetase domains"/>
    <property type="match status" value="1"/>
</dbReference>
<evidence type="ECO:0000256" key="2">
    <source>
        <dbReference type="SAM" id="MobiDB-lite"/>
    </source>
</evidence>
<dbReference type="PANTHER" id="PTHR11815">
    <property type="entry name" value="SUCCINYL-COA SYNTHETASE BETA CHAIN"/>
    <property type="match status" value="1"/>
</dbReference>
<dbReference type="GO" id="GO:0006099">
    <property type="term" value="P:tricarboxylic acid cycle"/>
    <property type="evidence" value="ECO:0007669"/>
    <property type="project" value="InterPro"/>
</dbReference>
<evidence type="ECO:0000313" key="4">
    <source>
        <dbReference type="EMBL" id="OBS19118.1"/>
    </source>
</evidence>
<dbReference type="SUPFAM" id="SSF56059">
    <property type="entry name" value="Glutathione synthetase ATP-binding domain-like"/>
    <property type="match status" value="1"/>
</dbReference>
<dbReference type="SUPFAM" id="SSF52210">
    <property type="entry name" value="Succinyl-CoA synthetase domains"/>
    <property type="match status" value="1"/>
</dbReference>
<dbReference type="InterPro" id="IPR016102">
    <property type="entry name" value="Succinyl-CoA_synth-like"/>
</dbReference>
<dbReference type="GO" id="GO:0005739">
    <property type="term" value="C:mitochondrion"/>
    <property type="evidence" value="ECO:0007669"/>
    <property type="project" value="TreeGrafter"/>
</dbReference>
<comment type="caution">
    <text evidence="4">The sequence shown here is derived from an EMBL/GenBank/DDBJ whole genome shotgun (WGS) entry which is preliminary data.</text>
</comment>
<gene>
    <name evidence="4" type="ORF">FPOA_10842</name>
</gene>
<proteinExistence type="predicted"/>
<dbReference type="EMBL" id="LYXU01000004">
    <property type="protein sequence ID" value="OBS19118.1"/>
    <property type="molecule type" value="Genomic_DNA"/>
</dbReference>
<protein>
    <recommendedName>
        <fullName evidence="3">ATP-citrate synthase/succinyl-CoA ligase C-terminal domain-containing protein</fullName>
    </recommendedName>
</protein>
<dbReference type="AlphaFoldDB" id="A0A1B8AF56"/>
<dbReference type="FunFam" id="3.40.50.261:FF:000001">
    <property type="entry name" value="Succinate--CoA ligase [ADP-forming] subunit beta"/>
    <property type="match status" value="1"/>
</dbReference>
<name>A0A1B8AF56_FUSPO</name>
<organism evidence="4 5">
    <name type="scientific">Fusarium poae</name>
    <dbReference type="NCBI Taxonomy" id="36050"/>
    <lineage>
        <taxon>Eukaryota</taxon>
        <taxon>Fungi</taxon>
        <taxon>Dikarya</taxon>
        <taxon>Ascomycota</taxon>
        <taxon>Pezizomycotina</taxon>
        <taxon>Sordariomycetes</taxon>
        <taxon>Hypocreomycetidae</taxon>
        <taxon>Hypocreales</taxon>
        <taxon>Nectriaceae</taxon>
        <taxon>Fusarium</taxon>
    </lineage>
</organism>
<dbReference type="PROSITE" id="PS01217">
    <property type="entry name" value="SUCCINYL_COA_LIG_3"/>
    <property type="match status" value="1"/>
</dbReference>
<dbReference type="InterPro" id="IPR005811">
    <property type="entry name" value="SUCC_ACL_C"/>
</dbReference>
<sequence length="458" mass="51618">MATRITSWPCRLRLGFKNINPTRQSQIRTMHIVEHHSQNLLKRFGGSIPKGFSATQLQSVLKGMQSFVQSKNQVLELAKKVLPQMDSRLYNKGELQSRTTVYIQEKVKIKRHWHLIMTIDRKACRPVVRIRDVGIGPDEEENASGGWAKYQEDYLFNVSDTEQQFLAMVNEMASDLGVSRLRIQSFQKSLLALRKLFIETQAISLEVDLLHHDDGQSGKIISANSRFMFDDDAPKKARKIYTPLWEPLLEDASELYAKTFGLVYVRMDGDIGTVVNGAGLAMATNDAISFHNGKSANFLDAGGQATKDTMIKAFKVVMDDRRVKTILVNIYGGITKCDMIAESIIAAVNQFNQHRKMPIVVRLQGTNAEEGLKLLEDANLGIHVEGDFDKAAKKAVELADNNPIPPNADIPNAITRVTLKQEGKIHRIEMRKKKKREMKKAEKARMKQLQMIKSGGDK</sequence>